<protein>
    <recommendedName>
        <fullName evidence="3">SseB protein N-terminal domain-containing protein</fullName>
    </recommendedName>
</protein>
<dbReference type="EMBL" id="JAXAVV010000027">
    <property type="protein sequence ID" value="MDX8055222.1"/>
    <property type="molecule type" value="Genomic_DNA"/>
</dbReference>
<organism evidence="1 2">
    <name type="scientific">Lentzea kristufekii</name>
    <dbReference type="NCBI Taxonomy" id="3095430"/>
    <lineage>
        <taxon>Bacteria</taxon>
        <taxon>Bacillati</taxon>
        <taxon>Actinomycetota</taxon>
        <taxon>Actinomycetes</taxon>
        <taxon>Pseudonocardiales</taxon>
        <taxon>Pseudonocardiaceae</taxon>
        <taxon>Lentzea</taxon>
    </lineage>
</organism>
<reference evidence="1 2" key="1">
    <citation type="submission" date="2023-11" db="EMBL/GenBank/DDBJ databases">
        <title>Lentzea sokolovensis, sp. nov., Lentzea kristufkii, sp. nov., and Lentzea miocenensis, sp. nov., rare actinobacteria from Sokolov Coal Basin, Miocene lacustrine sediment, Czech Republic.</title>
        <authorList>
            <person name="Lara A."/>
            <person name="Kotroba L."/>
            <person name="Nouioui I."/>
            <person name="Neumann-Schaal M."/>
            <person name="Mast Y."/>
            <person name="Chronakova A."/>
        </authorList>
    </citation>
    <scope>NUCLEOTIDE SEQUENCE [LARGE SCALE GENOMIC DNA]</scope>
    <source>
        <strain evidence="1 2">BCCO 10_0798</strain>
    </source>
</reference>
<proteinExistence type="predicted"/>
<evidence type="ECO:0000313" key="1">
    <source>
        <dbReference type="EMBL" id="MDX8055222.1"/>
    </source>
</evidence>
<evidence type="ECO:0008006" key="3">
    <source>
        <dbReference type="Google" id="ProtNLM"/>
    </source>
</evidence>
<comment type="caution">
    <text evidence="1">The sequence shown here is derived from an EMBL/GenBank/DDBJ whole genome shotgun (WGS) entry which is preliminary data.</text>
</comment>
<keyword evidence="2" id="KW-1185">Reference proteome</keyword>
<accession>A0ABU4U3S7</accession>
<gene>
    <name evidence="1" type="ORF">SK571_38110</name>
</gene>
<dbReference type="RefSeq" id="WP_319988975.1">
    <property type="nucleotide sequence ID" value="NZ_JAXAVV010000027.1"/>
</dbReference>
<evidence type="ECO:0000313" key="2">
    <source>
        <dbReference type="Proteomes" id="UP001271792"/>
    </source>
</evidence>
<name>A0ABU4U3S7_9PSEU</name>
<dbReference type="Proteomes" id="UP001271792">
    <property type="component" value="Unassembled WGS sequence"/>
</dbReference>
<sequence>MPLPDESSLHKGLGVRRPDIADVRETPLANLLHIGRDDERVVVLAKLLWQVGAAIEGVTADADKQKALTCAYNLPWDPQLNRLDLGGRLRLLEQRCPGVRGFRENTTNKLPSIYVKRICAYWRSGKNKPAPAAEVERIAAEERERAESGVDDALLVIPSISLEERMRNVNCPPTAEVERVLLRSPLFFEISDSDHVVTLRNDECERLLAFTTAEQFAGYAGPGRGFVEAMGREVVEQLAAFDWIGLAVNPTAEDQTYLNLSPFDLARIRRQLQTEEV</sequence>